<organism evidence="10">
    <name type="scientific">Rodentolepis nana</name>
    <name type="common">Dwarf tapeworm</name>
    <name type="synonym">Hymenolepis nana</name>
    <dbReference type="NCBI Taxonomy" id="102285"/>
    <lineage>
        <taxon>Eukaryota</taxon>
        <taxon>Metazoa</taxon>
        <taxon>Spiralia</taxon>
        <taxon>Lophotrochozoa</taxon>
        <taxon>Platyhelminthes</taxon>
        <taxon>Cestoda</taxon>
        <taxon>Eucestoda</taxon>
        <taxon>Cyclophyllidea</taxon>
        <taxon>Hymenolepididae</taxon>
        <taxon>Rodentolepis</taxon>
    </lineage>
</organism>
<dbReference type="EMBL" id="UZAE01013074">
    <property type="protein sequence ID" value="VDO08060.1"/>
    <property type="molecule type" value="Genomic_DNA"/>
</dbReference>
<dbReference type="PANTHER" id="PTHR12791">
    <property type="entry name" value="GOLGI SNARE BET1-RELATED"/>
    <property type="match status" value="1"/>
</dbReference>
<dbReference type="GO" id="GO:0005794">
    <property type="term" value="C:Golgi apparatus"/>
    <property type="evidence" value="ECO:0007669"/>
    <property type="project" value="UniProtKB-ARBA"/>
</dbReference>
<dbReference type="PROSITE" id="PS50192">
    <property type="entry name" value="T_SNARE"/>
    <property type="match status" value="1"/>
</dbReference>
<evidence type="ECO:0000256" key="1">
    <source>
        <dbReference type="ARBA" id="ARBA00004167"/>
    </source>
</evidence>
<feature type="domain" description="T-SNARE coiled-coil homology" evidence="7">
    <location>
        <begin position="6"/>
        <end position="68"/>
    </location>
</feature>
<feature type="transmembrane region" description="Helical" evidence="6">
    <location>
        <begin position="78"/>
        <end position="100"/>
    </location>
</feature>
<dbReference type="WBParaSite" id="HNAJ_0001049101-mRNA-1">
    <property type="protein sequence ID" value="HNAJ_0001049101-mRNA-1"/>
    <property type="gene ID" value="HNAJ_0001049101"/>
</dbReference>
<dbReference type="SUPFAM" id="SSF58038">
    <property type="entry name" value="SNARE fusion complex"/>
    <property type="match status" value="1"/>
</dbReference>
<dbReference type="Gene3D" id="1.20.5.110">
    <property type="match status" value="1"/>
</dbReference>
<evidence type="ECO:0000256" key="5">
    <source>
        <dbReference type="ARBA" id="ARBA00023136"/>
    </source>
</evidence>
<accession>A0A0R3TS81</accession>
<keyword evidence="9" id="KW-1185">Reference proteome</keyword>
<dbReference type="STRING" id="102285.A0A0R3TS81"/>
<sequence length="101" mass="11414">MQSSDHLLELENNRRAEDLSVKISLLKSYAREIQVEAKEQNQFLSTVQNAADSAGSMLSRTVGRLVGMPANRHNNRKLLCLTVAVFFFVFVIYSMIRLLAV</sequence>
<evidence type="ECO:0000256" key="6">
    <source>
        <dbReference type="SAM" id="Phobius"/>
    </source>
</evidence>
<keyword evidence="5 6" id="KW-0472">Membrane</keyword>
<evidence type="ECO:0000256" key="4">
    <source>
        <dbReference type="ARBA" id="ARBA00022989"/>
    </source>
</evidence>
<evidence type="ECO:0000313" key="9">
    <source>
        <dbReference type="Proteomes" id="UP000278807"/>
    </source>
</evidence>
<keyword evidence="2" id="KW-0813">Transport</keyword>
<dbReference type="Proteomes" id="UP000278807">
    <property type="component" value="Unassembled WGS sequence"/>
</dbReference>
<evidence type="ECO:0000256" key="2">
    <source>
        <dbReference type="ARBA" id="ARBA00022448"/>
    </source>
</evidence>
<dbReference type="GO" id="GO:0016020">
    <property type="term" value="C:membrane"/>
    <property type="evidence" value="ECO:0007669"/>
    <property type="project" value="UniProtKB-SubCell"/>
</dbReference>
<protein>
    <submittedName>
        <fullName evidence="10">t-SNARE coiled-coil homology domain-containing protein</fullName>
    </submittedName>
</protein>
<reference evidence="10" key="1">
    <citation type="submission" date="2017-02" db="UniProtKB">
        <authorList>
            <consortium name="WormBaseParasite"/>
        </authorList>
    </citation>
    <scope>IDENTIFICATION</scope>
</reference>
<proteinExistence type="predicted"/>
<comment type="subcellular location">
    <subcellularLocation>
        <location evidence="1">Membrane</location>
        <topology evidence="1">Single-pass membrane protein</topology>
    </subcellularLocation>
</comment>
<reference evidence="8 9" key="2">
    <citation type="submission" date="2018-11" db="EMBL/GenBank/DDBJ databases">
        <authorList>
            <consortium name="Pathogen Informatics"/>
        </authorList>
    </citation>
    <scope>NUCLEOTIDE SEQUENCE [LARGE SCALE GENOMIC DNA]</scope>
</reference>
<keyword evidence="3 6" id="KW-0812">Transmembrane</keyword>
<dbReference type="OrthoDB" id="261831at2759"/>
<evidence type="ECO:0000259" key="7">
    <source>
        <dbReference type="PROSITE" id="PS50192"/>
    </source>
</evidence>
<dbReference type="InterPro" id="IPR000727">
    <property type="entry name" value="T_SNARE_dom"/>
</dbReference>
<dbReference type="AlphaFoldDB" id="A0A0R3TS81"/>
<name>A0A0R3TS81_RODNA</name>
<evidence type="ECO:0000313" key="10">
    <source>
        <dbReference type="WBParaSite" id="HNAJ_0001049101-mRNA-1"/>
    </source>
</evidence>
<evidence type="ECO:0000256" key="3">
    <source>
        <dbReference type="ARBA" id="ARBA00022692"/>
    </source>
</evidence>
<evidence type="ECO:0000313" key="8">
    <source>
        <dbReference type="EMBL" id="VDO08060.1"/>
    </source>
</evidence>
<keyword evidence="4 6" id="KW-1133">Transmembrane helix</keyword>
<gene>
    <name evidence="8" type="ORF">HNAJ_LOCUS10486</name>
</gene>